<dbReference type="EMBL" id="OB691201">
    <property type="protein sequence ID" value="CAD7237722.1"/>
    <property type="molecule type" value="Genomic_DNA"/>
</dbReference>
<feature type="compositionally biased region" description="Polar residues" evidence="1">
    <location>
        <begin position="1"/>
        <end position="63"/>
    </location>
</feature>
<name>A0A7R8WVQ0_9CRUS</name>
<accession>A0A7R8WVQ0</accession>
<feature type="region of interest" description="Disordered" evidence="1">
    <location>
        <begin position="112"/>
        <end position="137"/>
    </location>
</feature>
<feature type="compositionally biased region" description="Basic and acidic residues" evidence="1">
    <location>
        <begin position="233"/>
        <end position="242"/>
    </location>
</feature>
<proteinExistence type="predicted"/>
<organism evidence="2">
    <name type="scientific">Cyprideis torosa</name>
    <dbReference type="NCBI Taxonomy" id="163714"/>
    <lineage>
        <taxon>Eukaryota</taxon>
        <taxon>Metazoa</taxon>
        <taxon>Ecdysozoa</taxon>
        <taxon>Arthropoda</taxon>
        <taxon>Crustacea</taxon>
        <taxon>Oligostraca</taxon>
        <taxon>Ostracoda</taxon>
        <taxon>Podocopa</taxon>
        <taxon>Podocopida</taxon>
        <taxon>Cytherocopina</taxon>
        <taxon>Cytheroidea</taxon>
        <taxon>Cytherideidae</taxon>
        <taxon>Cyprideis</taxon>
    </lineage>
</organism>
<sequence length="305" mass="33673">ASESRPTAKTFQASESRPTANTFQASESRPTANTFQASESRPTANTFQASESRPTANTFQASGANRRPENIRRRPPEDAPLRRVSESVSLRADEAMAAPLGEAVRHHSDTFLVSPPSPYLPPSSAASVRRRQERRRDERDAALVQLALSLRKKVAQEGEQLRELLMRKYPGLLDEEGGGAQQAPPSAPTRVATGVQAAEEKRERSVQADLFPSAEGRGPLEETREEEFPSMDSTHDQSECRDNLPPGRDPLEELEFFTVAMMQSLEQPRKKRQGVASPAPLNLRDDLIVFPWEPTVSTAPTDPLP</sequence>
<feature type="non-terminal residue" evidence="2">
    <location>
        <position position="305"/>
    </location>
</feature>
<feature type="region of interest" description="Disordered" evidence="1">
    <location>
        <begin position="173"/>
        <end position="250"/>
    </location>
</feature>
<feature type="compositionally biased region" description="Basic and acidic residues" evidence="1">
    <location>
        <begin position="66"/>
        <end position="85"/>
    </location>
</feature>
<feature type="region of interest" description="Disordered" evidence="1">
    <location>
        <begin position="1"/>
        <end position="85"/>
    </location>
</feature>
<evidence type="ECO:0000313" key="2">
    <source>
        <dbReference type="EMBL" id="CAD7237722.1"/>
    </source>
</evidence>
<dbReference type="AlphaFoldDB" id="A0A7R8WVQ0"/>
<reference evidence="2" key="1">
    <citation type="submission" date="2020-11" db="EMBL/GenBank/DDBJ databases">
        <authorList>
            <person name="Tran Van P."/>
        </authorList>
    </citation>
    <scope>NUCLEOTIDE SEQUENCE</scope>
</reference>
<evidence type="ECO:0000256" key="1">
    <source>
        <dbReference type="SAM" id="MobiDB-lite"/>
    </source>
</evidence>
<protein>
    <submittedName>
        <fullName evidence="2">Uncharacterized protein</fullName>
    </submittedName>
</protein>
<gene>
    <name evidence="2" type="ORF">CTOB1V02_LOCUS15537</name>
</gene>
<feature type="non-terminal residue" evidence="2">
    <location>
        <position position="1"/>
    </location>
</feature>